<proteinExistence type="predicted"/>
<protein>
    <submittedName>
        <fullName evidence="2">Uncharacterized protein</fullName>
    </submittedName>
</protein>
<dbReference type="KEGG" id="nta:107820426"/>
<evidence type="ECO:0000313" key="2">
    <source>
        <dbReference type="RefSeq" id="XP_016502199.1"/>
    </source>
</evidence>
<reference evidence="2" key="1">
    <citation type="submission" date="2025-08" db="UniProtKB">
        <authorList>
            <consortium name="RefSeq"/>
        </authorList>
    </citation>
    <scope>IDENTIFICATION</scope>
</reference>
<evidence type="ECO:0000256" key="1">
    <source>
        <dbReference type="SAM" id="MobiDB-lite"/>
    </source>
</evidence>
<gene>
    <name evidence="2" type="primary">LOC107820426</name>
</gene>
<name>A0A1S4CML6_TOBAC</name>
<feature type="region of interest" description="Disordered" evidence="1">
    <location>
        <begin position="149"/>
        <end position="179"/>
    </location>
</feature>
<dbReference type="AlphaFoldDB" id="A0A1S4CML6"/>
<organism evidence="2">
    <name type="scientific">Nicotiana tabacum</name>
    <name type="common">Common tobacco</name>
    <dbReference type="NCBI Taxonomy" id="4097"/>
    <lineage>
        <taxon>Eukaryota</taxon>
        <taxon>Viridiplantae</taxon>
        <taxon>Streptophyta</taxon>
        <taxon>Embryophyta</taxon>
        <taxon>Tracheophyta</taxon>
        <taxon>Spermatophyta</taxon>
        <taxon>Magnoliopsida</taxon>
        <taxon>eudicotyledons</taxon>
        <taxon>Gunneridae</taxon>
        <taxon>Pentapetalae</taxon>
        <taxon>asterids</taxon>
        <taxon>lamiids</taxon>
        <taxon>Solanales</taxon>
        <taxon>Solanaceae</taxon>
        <taxon>Nicotianoideae</taxon>
        <taxon>Nicotianeae</taxon>
        <taxon>Nicotiana</taxon>
    </lineage>
</organism>
<sequence>MQNRICMMERCLLLVASRWRLFIQEREKSLKRPTTQDEVFEHTHMKKGSSHEPRQPIILSNNPWRSSFKANQLIIKESQSNHPRRIIWTCGLRRLVAYIRKEFTALDQSLVLVVGILDLVAILPQGPRLIRMSLSYRIEEYQRSLSCMHRKGLHGRRRQSKGRKKIGGGRKRRVGGRKK</sequence>
<dbReference type="PaxDb" id="4097-A0A1S4CML6"/>
<accession>A0A1S4CML6</accession>
<dbReference type="RefSeq" id="XP_016502199.1">
    <property type="nucleotide sequence ID" value="XM_016646713.1"/>
</dbReference>